<protein>
    <recommendedName>
        <fullName evidence="3">Small ribosomal subunit protein uS15</fullName>
    </recommendedName>
</protein>
<evidence type="ECO:0000313" key="7">
    <source>
        <dbReference type="Proteomes" id="UP000647587"/>
    </source>
</evidence>
<name>A0ABQ2F1E4_9DEIO</name>
<evidence type="ECO:0000256" key="1">
    <source>
        <dbReference type="ARBA" id="ARBA00022980"/>
    </source>
</evidence>
<evidence type="ECO:0000313" key="6">
    <source>
        <dbReference type="EMBL" id="GGK32108.1"/>
    </source>
</evidence>
<dbReference type="Pfam" id="PF00312">
    <property type="entry name" value="Ribosomal_S15"/>
    <property type="match status" value="1"/>
</dbReference>
<organism evidence="6 7">
    <name type="scientific">Deinococcus malanensis</name>
    <dbReference type="NCBI Taxonomy" id="1706855"/>
    <lineage>
        <taxon>Bacteria</taxon>
        <taxon>Thermotogati</taxon>
        <taxon>Deinococcota</taxon>
        <taxon>Deinococci</taxon>
        <taxon>Deinococcales</taxon>
        <taxon>Deinococcaceae</taxon>
        <taxon>Deinococcus</taxon>
    </lineage>
</organism>
<comment type="function">
    <text evidence="3">Forms an intersubunit bridge (bridge B4) with the 23S rRNA of the 50S subunit in the ribosome.</text>
</comment>
<evidence type="ECO:0000256" key="3">
    <source>
        <dbReference type="HAMAP-Rule" id="MF_01343"/>
    </source>
</evidence>
<comment type="similarity">
    <text evidence="3 4">Belongs to the universal ribosomal protein uS15 family.</text>
</comment>
<comment type="subunit">
    <text evidence="3">Part of the 30S ribosomal subunit. Forms a bridge to the 50S subunit in the 70S ribosome, contacting the 23S rRNA.</text>
</comment>
<sequence>MLTFAAASGGPSFARLLRAGLHNTRGFSMIDKQQTIQAHAKSANDTGSTAVQIALLTERINNLSTHLTANKKDKHGQRGLQLLNGQRRRLLKYLERTSYDEYIALTDQLKIRRGQRIVR</sequence>
<proteinExistence type="inferred from homology"/>
<evidence type="ECO:0000256" key="5">
    <source>
        <dbReference type="RuleBase" id="RU004524"/>
    </source>
</evidence>
<dbReference type="InterPro" id="IPR000589">
    <property type="entry name" value="Ribosomal_uS15"/>
</dbReference>
<dbReference type="SUPFAM" id="SSF47060">
    <property type="entry name" value="S15/NS1 RNA-binding domain"/>
    <property type="match status" value="1"/>
</dbReference>
<evidence type="ECO:0000256" key="4">
    <source>
        <dbReference type="RuleBase" id="RU003919"/>
    </source>
</evidence>
<reference evidence="7" key="1">
    <citation type="journal article" date="2019" name="Int. J. Syst. Evol. Microbiol.">
        <title>The Global Catalogue of Microorganisms (GCM) 10K type strain sequencing project: providing services to taxonomists for standard genome sequencing and annotation.</title>
        <authorList>
            <consortium name="The Broad Institute Genomics Platform"/>
            <consortium name="The Broad Institute Genome Sequencing Center for Infectious Disease"/>
            <person name="Wu L."/>
            <person name="Ma J."/>
        </authorList>
    </citation>
    <scope>NUCLEOTIDE SEQUENCE [LARGE SCALE GENOMIC DNA]</scope>
    <source>
        <strain evidence="7">JCM 30331</strain>
    </source>
</reference>
<dbReference type="CDD" id="cd00353">
    <property type="entry name" value="Ribosomal_S15p_S13e"/>
    <property type="match status" value="1"/>
</dbReference>
<dbReference type="Proteomes" id="UP000647587">
    <property type="component" value="Unassembled WGS sequence"/>
</dbReference>
<dbReference type="EMBL" id="BMPP01000011">
    <property type="protein sequence ID" value="GGK32108.1"/>
    <property type="molecule type" value="Genomic_DNA"/>
</dbReference>
<dbReference type="HAMAP" id="MF_01343_B">
    <property type="entry name" value="Ribosomal_uS15_B"/>
    <property type="match status" value="1"/>
</dbReference>
<dbReference type="PROSITE" id="PS00362">
    <property type="entry name" value="RIBOSOMAL_S15"/>
    <property type="match status" value="1"/>
</dbReference>
<dbReference type="PANTHER" id="PTHR23321">
    <property type="entry name" value="RIBOSOMAL PROTEIN S15, BACTERIAL AND ORGANELLAR"/>
    <property type="match status" value="1"/>
</dbReference>
<dbReference type="NCBIfam" id="TIGR00952">
    <property type="entry name" value="S15_bact"/>
    <property type="match status" value="1"/>
</dbReference>
<evidence type="ECO:0000256" key="2">
    <source>
        <dbReference type="ARBA" id="ARBA00023274"/>
    </source>
</evidence>
<accession>A0ABQ2F1E4</accession>
<keyword evidence="1 3" id="KW-0689">Ribosomal protein</keyword>
<gene>
    <name evidence="3 6" type="primary">rpsO</name>
    <name evidence="6" type="ORF">GCM10008955_27460</name>
</gene>
<dbReference type="InterPro" id="IPR005290">
    <property type="entry name" value="Ribosomal_uS15_bac-type"/>
</dbReference>
<comment type="function">
    <text evidence="3 5">One of the primary rRNA binding proteins, it binds directly to 16S rRNA where it helps nucleate assembly of the platform of the 30S subunit by binding and bridging several RNA helices of the 16S rRNA.</text>
</comment>
<keyword evidence="2 3" id="KW-0687">Ribonucleoprotein</keyword>
<dbReference type="SMART" id="SM01387">
    <property type="entry name" value="Ribosomal_S15"/>
    <property type="match status" value="1"/>
</dbReference>
<keyword evidence="7" id="KW-1185">Reference proteome</keyword>
<dbReference type="GO" id="GO:0005840">
    <property type="term" value="C:ribosome"/>
    <property type="evidence" value="ECO:0007669"/>
    <property type="project" value="UniProtKB-KW"/>
</dbReference>
<dbReference type="PANTHER" id="PTHR23321:SF26">
    <property type="entry name" value="SMALL RIBOSOMAL SUBUNIT PROTEIN US15M"/>
    <property type="match status" value="1"/>
</dbReference>
<keyword evidence="3 5" id="KW-0694">RNA-binding</keyword>
<keyword evidence="3 5" id="KW-0699">rRNA-binding</keyword>
<dbReference type="Gene3D" id="1.10.287.10">
    <property type="entry name" value="S15/NS1, RNA-binding"/>
    <property type="match status" value="1"/>
</dbReference>
<comment type="caution">
    <text evidence="6">The sequence shown here is derived from an EMBL/GenBank/DDBJ whole genome shotgun (WGS) entry which is preliminary data.</text>
</comment>
<dbReference type="InterPro" id="IPR009068">
    <property type="entry name" value="uS15_NS1_RNA-bd_sf"/>
</dbReference>